<name>A0A562VE70_9ACTN</name>
<feature type="transmembrane region" description="Helical" evidence="1">
    <location>
        <begin position="85"/>
        <end position="105"/>
    </location>
</feature>
<dbReference type="EMBL" id="VLLL01000005">
    <property type="protein sequence ID" value="TWJ16165.1"/>
    <property type="molecule type" value="Genomic_DNA"/>
</dbReference>
<evidence type="ECO:0000313" key="2">
    <source>
        <dbReference type="EMBL" id="TWJ16165.1"/>
    </source>
</evidence>
<evidence type="ECO:0000256" key="1">
    <source>
        <dbReference type="SAM" id="Phobius"/>
    </source>
</evidence>
<keyword evidence="1" id="KW-0472">Membrane</keyword>
<sequence>MSSDRKPSAVPDAILLLRLVLVVQCAVALLGGLLLSALADPAIGLSGRAEPLRHTQTGVTIAFSLATAAMLAGCAVSLSRPSVRLFRVILLMEAVLLAGWANTLLNNGLGPLPMLGILLVAVALVSLFRQEGKRFLCDGGRRPPAASTPG</sequence>
<accession>A0A562VE70</accession>
<feature type="transmembrane region" description="Helical" evidence="1">
    <location>
        <begin position="59"/>
        <end position="78"/>
    </location>
</feature>
<feature type="transmembrane region" description="Helical" evidence="1">
    <location>
        <begin position="111"/>
        <end position="128"/>
    </location>
</feature>
<keyword evidence="1" id="KW-1133">Transmembrane helix</keyword>
<dbReference type="RefSeq" id="WP_147136101.1">
    <property type="nucleotide sequence ID" value="NZ_BAABIJ010000001.1"/>
</dbReference>
<protein>
    <submittedName>
        <fullName evidence="2">Uncharacterized protein</fullName>
    </submittedName>
</protein>
<organism evidence="2 3">
    <name type="scientific">Stackebrandtia albiflava</name>
    <dbReference type="NCBI Taxonomy" id="406432"/>
    <lineage>
        <taxon>Bacteria</taxon>
        <taxon>Bacillati</taxon>
        <taxon>Actinomycetota</taxon>
        <taxon>Actinomycetes</taxon>
        <taxon>Glycomycetales</taxon>
        <taxon>Glycomycetaceae</taxon>
        <taxon>Stackebrandtia</taxon>
    </lineage>
</organism>
<gene>
    <name evidence="2" type="ORF">LX16_1889</name>
</gene>
<keyword evidence="3" id="KW-1185">Reference proteome</keyword>
<proteinExistence type="predicted"/>
<feature type="transmembrane region" description="Helical" evidence="1">
    <location>
        <begin position="15"/>
        <end position="39"/>
    </location>
</feature>
<keyword evidence="1" id="KW-0812">Transmembrane</keyword>
<comment type="caution">
    <text evidence="2">The sequence shown here is derived from an EMBL/GenBank/DDBJ whole genome shotgun (WGS) entry which is preliminary data.</text>
</comment>
<reference evidence="2 3" key="1">
    <citation type="journal article" date="2013" name="Stand. Genomic Sci.">
        <title>Genomic Encyclopedia of Type Strains, Phase I: The one thousand microbial genomes (KMG-I) project.</title>
        <authorList>
            <person name="Kyrpides N.C."/>
            <person name="Woyke T."/>
            <person name="Eisen J.A."/>
            <person name="Garrity G."/>
            <person name="Lilburn T.G."/>
            <person name="Beck B.J."/>
            <person name="Whitman W.B."/>
            <person name="Hugenholtz P."/>
            <person name="Klenk H.P."/>
        </authorList>
    </citation>
    <scope>NUCLEOTIDE SEQUENCE [LARGE SCALE GENOMIC DNA]</scope>
    <source>
        <strain evidence="2 3">DSM 45044</strain>
    </source>
</reference>
<evidence type="ECO:0000313" key="3">
    <source>
        <dbReference type="Proteomes" id="UP000321617"/>
    </source>
</evidence>
<dbReference type="Proteomes" id="UP000321617">
    <property type="component" value="Unassembled WGS sequence"/>
</dbReference>
<dbReference type="AlphaFoldDB" id="A0A562VE70"/>